<dbReference type="EMBL" id="QKYT01000873">
    <property type="protein sequence ID" value="RIA80950.1"/>
    <property type="molecule type" value="Genomic_DNA"/>
</dbReference>
<protein>
    <submittedName>
        <fullName evidence="2">Uncharacterized protein</fullName>
    </submittedName>
</protein>
<reference evidence="2 3" key="1">
    <citation type="submission" date="2018-06" db="EMBL/GenBank/DDBJ databases">
        <title>Comparative genomics reveals the genomic features of Rhizophagus irregularis, R. cerebriforme, R. diaphanum and Gigaspora rosea, and their symbiotic lifestyle signature.</title>
        <authorList>
            <person name="Morin E."/>
            <person name="San Clemente H."/>
            <person name="Chen E.C.H."/>
            <person name="De La Providencia I."/>
            <person name="Hainaut M."/>
            <person name="Kuo A."/>
            <person name="Kohler A."/>
            <person name="Murat C."/>
            <person name="Tang N."/>
            <person name="Roy S."/>
            <person name="Loubradou J."/>
            <person name="Henrissat B."/>
            <person name="Grigoriev I.V."/>
            <person name="Corradi N."/>
            <person name="Roux C."/>
            <person name="Martin F.M."/>
        </authorList>
    </citation>
    <scope>NUCLEOTIDE SEQUENCE [LARGE SCALE GENOMIC DNA]</scope>
    <source>
        <strain evidence="2 3">DAOM 227022</strain>
    </source>
</reference>
<dbReference type="AlphaFoldDB" id="A0A397S3G3"/>
<comment type="caution">
    <text evidence="2">The sequence shown here is derived from an EMBL/GenBank/DDBJ whole genome shotgun (WGS) entry which is preliminary data.</text>
</comment>
<keyword evidence="3" id="KW-1185">Reference proteome</keyword>
<name>A0A397S3G3_9GLOM</name>
<feature type="transmembrane region" description="Helical" evidence="1">
    <location>
        <begin position="68"/>
        <end position="86"/>
    </location>
</feature>
<feature type="transmembrane region" description="Helical" evidence="1">
    <location>
        <begin position="98"/>
        <end position="120"/>
    </location>
</feature>
<feature type="transmembrane region" description="Helical" evidence="1">
    <location>
        <begin position="34"/>
        <end position="56"/>
    </location>
</feature>
<keyword evidence="1" id="KW-0812">Transmembrane</keyword>
<evidence type="ECO:0000313" key="3">
    <source>
        <dbReference type="Proteomes" id="UP000265703"/>
    </source>
</evidence>
<sequence>MWKKETWNVISHTQISLPNDLIKKSYIIYKFHNFLLYIILHFIGIFDLMAFLKFLLVLNIYPFNLSSILTNLSLFSSYDLPMYILMFSPRIIKKELKFHIFLIYGVLFWQFITLSLPLSYKIYLEFNPTLNKEYEYSDDLNDDDDDEEKEEKFSGKLRRCWRIIKKFFYNDLFY</sequence>
<organism evidence="2 3">
    <name type="scientific">Glomus cerebriforme</name>
    <dbReference type="NCBI Taxonomy" id="658196"/>
    <lineage>
        <taxon>Eukaryota</taxon>
        <taxon>Fungi</taxon>
        <taxon>Fungi incertae sedis</taxon>
        <taxon>Mucoromycota</taxon>
        <taxon>Glomeromycotina</taxon>
        <taxon>Glomeromycetes</taxon>
        <taxon>Glomerales</taxon>
        <taxon>Glomeraceae</taxon>
        <taxon>Glomus</taxon>
    </lineage>
</organism>
<dbReference type="STRING" id="658196.A0A397S3G3"/>
<keyword evidence="1" id="KW-1133">Transmembrane helix</keyword>
<evidence type="ECO:0000313" key="2">
    <source>
        <dbReference type="EMBL" id="RIA80950.1"/>
    </source>
</evidence>
<proteinExistence type="predicted"/>
<evidence type="ECO:0000256" key="1">
    <source>
        <dbReference type="SAM" id="Phobius"/>
    </source>
</evidence>
<dbReference type="Proteomes" id="UP000265703">
    <property type="component" value="Unassembled WGS sequence"/>
</dbReference>
<accession>A0A397S3G3</accession>
<keyword evidence="1" id="KW-0472">Membrane</keyword>
<gene>
    <name evidence="2" type="ORF">C1645_810250</name>
</gene>
<dbReference type="OrthoDB" id="2439670at2759"/>